<organism evidence="2 3">
    <name type="scientific">[Mycoplasma] anseris</name>
    <dbReference type="NCBI Taxonomy" id="92400"/>
    <lineage>
        <taxon>Bacteria</taxon>
        <taxon>Bacillati</taxon>
        <taxon>Mycoplasmatota</taxon>
        <taxon>Mycoplasmoidales</taxon>
        <taxon>Metamycoplasmataceae</taxon>
        <taxon>Metamycoplasma</taxon>
    </lineage>
</organism>
<dbReference type="SFLD" id="SFLDS00003">
    <property type="entry name" value="Haloacid_Dehalogenase"/>
    <property type="match status" value="1"/>
</dbReference>
<keyword evidence="3" id="KW-1185">Reference proteome</keyword>
<dbReference type="NCBIfam" id="TIGR01484">
    <property type="entry name" value="HAD-SF-IIB"/>
    <property type="match status" value="1"/>
</dbReference>
<evidence type="ECO:0000313" key="3">
    <source>
        <dbReference type="Proteomes" id="UP000250218"/>
    </source>
</evidence>
<protein>
    <submittedName>
        <fullName evidence="2">Cof-type HAD-IIB family hydrolase</fullName>
    </submittedName>
</protein>
<dbReference type="AlphaFoldDB" id="A0A2Z4NCG0"/>
<sequence>MTKYKILVFDIDGTLLPFGVDELTPRMKEMFEKLKQNGYINVLCSGRDIFTVGKQINNPYVDYFVGANGTFILDLKTNEYVFEKTIEYEDYKKFAEYAKENNLPYSFVGNKWGYYNELFNVDHWFYKPYKDKFISIDEFEKQNDKNYLITVSSKESHVLGAKLSKFFEENNMNVWVLAEWDGGVFISAKGITKAVGLKILADLLGYSLEEMVAFGDSENDVEMLEAVGLGIAMGNGEDVTKNVAKEICLPVTEDGPYFKLRDKGFYE</sequence>
<dbReference type="InterPro" id="IPR000150">
    <property type="entry name" value="Cof"/>
</dbReference>
<name>A0A2Z4NCG0_9BACT</name>
<dbReference type="GO" id="GO:0000287">
    <property type="term" value="F:magnesium ion binding"/>
    <property type="evidence" value="ECO:0007669"/>
    <property type="project" value="TreeGrafter"/>
</dbReference>
<dbReference type="SUPFAM" id="SSF56784">
    <property type="entry name" value="HAD-like"/>
    <property type="match status" value="1"/>
</dbReference>
<gene>
    <name evidence="2" type="ORF">DP065_00105</name>
</gene>
<dbReference type="SFLD" id="SFLDG01140">
    <property type="entry name" value="C2.B:_Phosphomannomutase_and_P"/>
    <property type="match status" value="1"/>
</dbReference>
<accession>A0A2Z4NCG0</accession>
<dbReference type="GO" id="GO:0005829">
    <property type="term" value="C:cytosol"/>
    <property type="evidence" value="ECO:0007669"/>
    <property type="project" value="TreeGrafter"/>
</dbReference>
<dbReference type="Proteomes" id="UP000250218">
    <property type="component" value="Chromosome"/>
</dbReference>
<reference evidence="3" key="1">
    <citation type="submission" date="2018-06" db="EMBL/GenBank/DDBJ databases">
        <title>Complete genome sequences of Mycoplasma anatis, M. anseris and M. cloacale type strains.</title>
        <authorList>
            <person name="Grozner D."/>
            <person name="Forro B."/>
            <person name="Sulyok K.M."/>
            <person name="Marton S."/>
            <person name="Kreizinger Z."/>
            <person name="Banyai K."/>
            <person name="Gyuranecz M."/>
        </authorList>
    </citation>
    <scope>NUCLEOTIDE SEQUENCE [LARGE SCALE GENOMIC DNA]</scope>
    <source>
        <strain evidence="3">ATCC 49234</strain>
    </source>
</reference>
<dbReference type="InterPro" id="IPR036412">
    <property type="entry name" value="HAD-like_sf"/>
</dbReference>
<dbReference type="NCBIfam" id="NF045966">
    <property type="entry name" value="YcsE_rel_Pase"/>
    <property type="match status" value="1"/>
</dbReference>
<dbReference type="Gene3D" id="3.30.1240.10">
    <property type="match status" value="1"/>
</dbReference>
<evidence type="ECO:0000256" key="1">
    <source>
        <dbReference type="ARBA" id="ARBA00034778"/>
    </source>
</evidence>
<dbReference type="InterPro" id="IPR006379">
    <property type="entry name" value="HAD-SF_hydro_IIB"/>
</dbReference>
<dbReference type="KEGG" id="mane:DP065_00105"/>
<dbReference type="PANTHER" id="PTHR10000:SF53">
    <property type="entry name" value="5-AMINO-6-(5-PHOSPHO-D-RIBITYLAMINO)URACIL PHOSPHATASE YBJI-RELATED"/>
    <property type="match status" value="1"/>
</dbReference>
<dbReference type="NCBIfam" id="TIGR00099">
    <property type="entry name" value="Cof-subfamily"/>
    <property type="match status" value="1"/>
</dbReference>
<evidence type="ECO:0000313" key="2">
    <source>
        <dbReference type="EMBL" id="AWX69175.1"/>
    </source>
</evidence>
<dbReference type="Pfam" id="PF08282">
    <property type="entry name" value="Hydrolase_3"/>
    <property type="match status" value="1"/>
</dbReference>
<dbReference type="InterPro" id="IPR023214">
    <property type="entry name" value="HAD_sf"/>
</dbReference>
<dbReference type="PROSITE" id="PS01229">
    <property type="entry name" value="COF_2"/>
    <property type="match status" value="1"/>
</dbReference>
<dbReference type="EMBL" id="CP030140">
    <property type="protein sequence ID" value="AWX69175.1"/>
    <property type="molecule type" value="Genomic_DNA"/>
</dbReference>
<dbReference type="PANTHER" id="PTHR10000">
    <property type="entry name" value="PHOSPHOSERINE PHOSPHATASE"/>
    <property type="match status" value="1"/>
</dbReference>
<proteinExistence type="inferred from homology"/>
<dbReference type="GO" id="GO:0016791">
    <property type="term" value="F:phosphatase activity"/>
    <property type="evidence" value="ECO:0007669"/>
    <property type="project" value="TreeGrafter"/>
</dbReference>
<dbReference type="RefSeq" id="WP_033178671.1">
    <property type="nucleotide sequence ID" value="NZ_CP030140.1"/>
</dbReference>
<comment type="similarity">
    <text evidence="1">Belongs to the HAD-like hydrolase superfamily. Cof family.</text>
</comment>
<dbReference type="Gene3D" id="3.40.50.1000">
    <property type="entry name" value="HAD superfamily/HAD-like"/>
    <property type="match status" value="1"/>
</dbReference>
<keyword evidence="2" id="KW-0378">Hydrolase</keyword>